<evidence type="ECO:0000256" key="6">
    <source>
        <dbReference type="ARBA" id="ARBA00047388"/>
    </source>
</evidence>
<gene>
    <name evidence="9" type="ORF">MSPICULIGERA_LOCUS25867</name>
</gene>
<comment type="similarity">
    <text evidence="5">Belongs to the nucleoredoxin family.</text>
</comment>
<feature type="domain" description="Thioredoxin" evidence="8">
    <location>
        <begin position="11"/>
        <end position="161"/>
    </location>
</feature>
<accession>A0AA36DIS5</accession>
<comment type="catalytic activity">
    <reaction evidence="6">
        <text>[protein]-dithiol + NAD(+) = [protein]-disulfide + NADH + H(+)</text>
        <dbReference type="Rhea" id="RHEA:18749"/>
        <dbReference type="Rhea" id="RHEA-COMP:10593"/>
        <dbReference type="Rhea" id="RHEA-COMP:10594"/>
        <dbReference type="ChEBI" id="CHEBI:15378"/>
        <dbReference type="ChEBI" id="CHEBI:29950"/>
        <dbReference type="ChEBI" id="CHEBI:50058"/>
        <dbReference type="ChEBI" id="CHEBI:57540"/>
        <dbReference type="ChEBI" id="CHEBI:57945"/>
        <dbReference type="EC" id="1.8.1.8"/>
    </reaction>
</comment>
<dbReference type="Proteomes" id="UP001177023">
    <property type="component" value="Unassembled WGS sequence"/>
</dbReference>
<comment type="caution">
    <text evidence="9">The sequence shown here is derived from an EMBL/GenBank/DDBJ whole genome shotgun (WGS) entry which is preliminary data.</text>
</comment>
<dbReference type="PANTHER" id="PTHR13871:SF96">
    <property type="entry name" value="THIOREDOXIN DOMAIN-CONTAINING PROTEIN"/>
    <property type="match status" value="1"/>
</dbReference>
<keyword evidence="3" id="KW-0560">Oxidoreductase</keyword>
<dbReference type="Gene3D" id="3.40.30.10">
    <property type="entry name" value="Glutaredoxin"/>
    <property type="match status" value="1"/>
</dbReference>
<evidence type="ECO:0000256" key="4">
    <source>
        <dbReference type="ARBA" id="ARBA00023027"/>
    </source>
</evidence>
<evidence type="ECO:0000313" key="10">
    <source>
        <dbReference type="Proteomes" id="UP001177023"/>
    </source>
</evidence>
<dbReference type="InterPro" id="IPR013766">
    <property type="entry name" value="Thioredoxin_domain"/>
</dbReference>
<protein>
    <recommendedName>
        <fullName evidence="1">protein-disulfide reductase</fullName>
        <ecNumber evidence="1">1.8.1.8</ecNumber>
    </recommendedName>
</protein>
<comment type="catalytic activity">
    <reaction evidence="7">
        <text>[protein]-dithiol + NADP(+) = [protein]-disulfide + NADPH + H(+)</text>
        <dbReference type="Rhea" id="RHEA:18753"/>
        <dbReference type="Rhea" id="RHEA-COMP:10593"/>
        <dbReference type="Rhea" id="RHEA-COMP:10594"/>
        <dbReference type="ChEBI" id="CHEBI:15378"/>
        <dbReference type="ChEBI" id="CHEBI:29950"/>
        <dbReference type="ChEBI" id="CHEBI:50058"/>
        <dbReference type="ChEBI" id="CHEBI:57783"/>
        <dbReference type="ChEBI" id="CHEBI:58349"/>
        <dbReference type="EC" id="1.8.1.8"/>
    </reaction>
</comment>
<dbReference type="EMBL" id="CATQJA010002710">
    <property type="protein sequence ID" value="CAJ0587914.1"/>
    <property type="molecule type" value="Genomic_DNA"/>
</dbReference>
<dbReference type="InterPro" id="IPR052259">
    <property type="entry name" value="Nucleoredoxin-like"/>
</dbReference>
<dbReference type="Pfam" id="PF13905">
    <property type="entry name" value="Thioredoxin_8"/>
    <property type="match status" value="1"/>
</dbReference>
<reference evidence="9" key="1">
    <citation type="submission" date="2023-06" db="EMBL/GenBank/DDBJ databases">
        <authorList>
            <person name="Delattre M."/>
        </authorList>
    </citation>
    <scope>NUCLEOTIDE SEQUENCE</scope>
    <source>
        <strain evidence="9">AF72</strain>
    </source>
</reference>
<keyword evidence="2" id="KW-0677">Repeat</keyword>
<dbReference type="PANTHER" id="PTHR13871">
    <property type="entry name" value="THIOREDOXIN"/>
    <property type="match status" value="1"/>
</dbReference>
<dbReference type="InterPro" id="IPR036249">
    <property type="entry name" value="Thioredoxin-like_sf"/>
</dbReference>
<evidence type="ECO:0000256" key="2">
    <source>
        <dbReference type="ARBA" id="ARBA00022737"/>
    </source>
</evidence>
<keyword evidence="10" id="KW-1185">Reference proteome</keyword>
<proteinExistence type="inferred from homology"/>
<evidence type="ECO:0000256" key="5">
    <source>
        <dbReference type="ARBA" id="ARBA00025782"/>
    </source>
</evidence>
<dbReference type="PROSITE" id="PS51352">
    <property type="entry name" value="THIOREDOXIN_2"/>
    <property type="match status" value="1"/>
</dbReference>
<keyword evidence="4" id="KW-0520">NAD</keyword>
<feature type="non-terminal residue" evidence="9">
    <location>
        <position position="219"/>
    </location>
</feature>
<evidence type="ECO:0000313" key="9">
    <source>
        <dbReference type="EMBL" id="CAJ0587914.1"/>
    </source>
</evidence>
<sequence>MSEEERKRNGAFMSQLPPELERKKLFKRDGSSFSPEDLKGKLIGYYFGAHWCDHCRAFTPKLKEFYEAVYPTGQFEIVWAPYDKVEKEMLDYMSDAHGNWLRLPFKDALIGTLARKWHLNSIPNLVVVAPNGTTISTNGRWDIEGRAPLDVLHGWLKKAGMEYVIIKTTHPDGTVSMERKLVNKMNKGMVKNIIKDHFAGMTANPSGGSTTTRMPPVSI</sequence>
<name>A0AA36DIS5_9BILA</name>
<evidence type="ECO:0000259" key="8">
    <source>
        <dbReference type="PROSITE" id="PS51352"/>
    </source>
</evidence>
<organism evidence="9 10">
    <name type="scientific">Mesorhabditis spiculigera</name>
    <dbReference type="NCBI Taxonomy" id="96644"/>
    <lineage>
        <taxon>Eukaryota</taxon>
        <taxon>Metazoa</taxon>
        <taxon>Ecdysozoa</taxon>
        <taxon>Nematoda</taxon>
        <taxon>Chromadorea</taxon>
        <taxon>Rhabditida</taxon>
        <taxon>Rhabditina</taxon>
        <taxon>Rhabditomorpha</taxon>
        <taxon>Rhabditoidea</taxon>
        <taxon>Rhabditidae</taxon>
        <taxon>Mesorhabditinae</taxon>
        <taxon>Mesorhabditis</taxon>
    </lineage>
</organism>
<evidence type="ECO:0000256" key="1">
    <source>
        <dbReference type="ARBA" id="ARBA00012612"/>
    </source>
</evidence>
<evidence type="ECO:0000256" key="3">
    <source>
        <dbReference type="ARBA" id="ARBA00023002"/>
    </source>
</evidence>
<dbReference type="InterPro" id="IPR012336">
    <property type="entry name" value="Thioredoxin-like_fold"/>
</dbReference>
<dbReference type="AlphaFoldDB" id="A0AA36DIS5"/>
<dbReference type="GO" id="GO:0047134">
    <property type="term" value="F:protein-disulfide reductase [NAD(P)H] activity"/>
    <property type="evidence" value="ECO:0007669"/>
    <property type="project" value="UniProtKB-EC"/>
</dbReference>
<dbReference type="SUPFAM" id="SSF52833">
    <property type="entry name" value="Thioredoxin-like"/>
    <property type="match status" value="1"/>
</dbReference>
<dbReference type="EC" id="1.8.1.8" evidence="1"/>
<evidence type="ECO:0000256" key="7">
    <source>
        <dbReference type="ARBA" id="ARBA00047804"/>
    </source>
</evidence>